<keyword evidence="2" id="KW-1133">Transmembrane helix</keyword>
<sequence length="219" mass="23469">MSGENEKVTFGATIEPEPESPLAPPARQHLSTIIERDSKASSTMMVPSIHSSRPSTAGTNTNSPISPKTDYDPANPFSAFYEHPPARRSAEQLRSTLAQGAKDGTLVTEADVEAQLPPLSQQSTPAGQKPSVEVTKECQMWPSQKTLKAQRQEAKKKERMCKMCNCWGRLNKKQKILVQIVIALLVCGAAVGLGVGISKAVGGGVWASQGQTKSIGDQD</sequence>
<organism evidence="3 4">
    <name type="scientific">Rhizodiscina lignyota</name>
    <dbReference type="NCBI Taxonomy" id="1504668"/>
    <lineage>
        <taxon>Eukaryota</taxon>
        <taxon>Fungi</taxon>
        <taxon>Dikarya</taxon>
        <taxon>Ascomycota</taxon>
        <taxon>Pezizomycotina</taxon>
        <taxon>Dothideomycetes</taxon>
        <taxon>Pleosporomycetidae</taxon>
        <taxon>Aulographales</taxon>
        <taxon>Rhizodiscinaceae</taxon>
        <taxon>Rhizodiscina</taxon>
    </lineage>
</organism>
<reference evidence="3" key="1">
    <citation type="journal article" date="2020" name="Stud. Mycol.">
        <title>101 Dothideomycetes genomes: a test case for predicting lifestyles and emergence of pathogens.</title>
        <authorList>
            <person name="Haridas S."/>
            <person name="Albert R."/>
            <person name="Binder M."/>
            <person name="Bloem J."/>
            <person name="Labutti K."/>
            <person name="Salamov A."/>
            <person name="Andreopoulos B."/>
            <person name="Baker S."/>
            <person name="Barry K."/>
            <person name="Bills G."/>
            <person name="Bluhm B."/>
            <person name="Cannon C."/>
            <person name="Castanera R."/>
            <person name="Culley D."/>
            <person name="Daum C."/>
            <person name="Ezra D."/>
            <person name="Gonzalez J."/>
            <person name="Henrissat B."/>
            <person name="Kuo A."/>
            <person name="Liang C."/>
            <person name="Lipzen A."/>
            <person name="Lutzoni F."/>
            <person name="Magnuson J."/>
            <person name="Mondo S."/>
            <person name="Nolan M."/>
            <person name="Ohm R."/>
            <person name="Pangilinan J."/>
            <person name="Park H.-J."/>
            <person name="Ramirez L."/>
            <person name="Alfaro M."/>
            <person name="Sun H."/>
            <person name="Tritt A."/>
            <person name="Yoshinaga Y."/>
            <person name="Zwiers L.-H."/>
            <person name="Turgeon B."/>
            <person name="Goodwin S."/>
            <person name="Spatafora J."/>
            <person name="Crous P."/>
            <person name="Grigoriev I."/>
        </authorList>
    </citation>
    <scope>NUCLEOTIDE SEQUENCE</scope>
    <source>
        <strain evidence="3">CBS 133067</strain>
    </source>
</reference>
<feature type="compositionally biased region" description="Polar residues" evidence="1">
    <location>
        <begin position="40"/>
        <end position="66"/>
    </location>
</feature>
<feature type="region of interest" description="Disordered" evidence="1">
    <location>
        <begin position="1"/>
        <end position="92"/>
    </location>
</feature>
<name>A0A9P4IHB5_9PEZI</name>
<dbReference type="EMBL" id="ML978126">
    <property type="protein sequence ID" value="KAF2099184.1"/>
    <property type="molecule type" value="Genomic_DNA"/>
</dbReference>
<proteinExistence type="predicted"/>
<keyword evidence="4" id="KW-1185">Reference proteome</keyword>
<dbReference type="OrthoDB" id="5387214at2759"/>
<comment type="caution">
    <text evidence="3">The sequence shown here is derived from an EMBL/GenBank/DDBJ whole genome shotgun (WGS) entry which is preliminary data.</text>
</comment>
<evidence type="ECO:0000256" key="1">
    <source>
        <dbReference type="SAM" id="MobiDB-lite"/>
    </source>
</evidence>
<accession>A0A9P4IHB5</accession>
<feature type="transmembrane region" description="Helical" evidence="2">
    <location>
        <begin position="176"/>
        <end position="197"/>
    </location>
</feature>
<dbReference type="AlphaFoldDB" id="A0A9P4IHB5"/>
<keyword evidence="2" id="KW-0812">Transmembrane</keyword>
<protein>
    <submittedName>
        <fullName evidence="3">Uncharacterized protein</fullName>
    </submittedName>
</protein>
<evidence type="ECO:0000256" key="2">
    <source>
        <dbReference type="SAM" id="Phobius"/>
    </source>
</evidence>
<gene>
    <name evidence="3" type="ORF">NA57DRAFT_56799</name>
</gene>
<dbReference type="Proteomes" id="UP000799772">
    <property type="component" value="Unassembled WGS sequence"/>
</dbReference>
<keyword evidence="2" id="KW-0472">Membrane</keyword>
<evidence type="ECO:0000313" key="4">
    <source>
        <dbReference type="Proteomes" id="UP000799772"/>
    </source>
</evidence>
<evidence type="ECO:0000313" key="3">
    <source>
        <dbReference type="EMBL" id="KAF2099184.1"/>
    </source>
</evidence>